<organism evidence="5 8">
    <name type="scientific">Rotaria socialis</name>
    <dbReference type="NCBI Taxonomy" id="392032"/>
    <lineage>
        <taxon>Eukaryota</taxon>
        <taxon>Metazoa</taxon>
        <taxon>Spiralia</taxon>
        <taxon>Gnathifera</taxon>
        <taxon>Rotifera</taxon>
        <taxon>Eurotatoria</taxon>
        <taxon>Bdelloidea</taxon>
        <taxon>Philodinida</taxon>
        <taxon>Philodinidae</taxon>
        <taxon>Rotaria</taxon>
    </lineage>
</organism>
<dbReference type="EMBL" id="CAJNYD010002759">
    <property type="protein sequence ID" value="CAF3442355.1"/>
    <property type="molecule type" value="Genomic_DNA"/>
</dbReference>
<dbReference type="Proteomes" id="UP000663865">
    <property type="component" value="Unassembled WGS sequence"/>
</dbReference>
<evidence type="ECO:0000313" key="4">
    <source>
        <dbReference type="EMBL" id="CAF3422980.1"/>
    </source>
</evidence>
<dbReference type="Proteomes" id="UP000663851">
    <property type="component" value="Unassembled WGS sequence"/>
</dbReference>
<protein>
    <submittedName>
        <fullName evidence="5">Uncharacterized protein</fullName>
    </submittedName>
</protein>
<dbReference type="EMBL" id="CAJOBO010001867">
    <property type="protein sequence ID" value="CAF4414991.1"/>
    <property type="molecule type" value="Genomic_DNA"/>
</dbReference>
<dbReference type="Proteomes" id="UP000663872">
    <property type="component" value="Unassembled WGS sequence"/>
</dbReference>
<name>A0A818D7H5_9BILA</name>
<sequence length="160" mass="18086">MPPSTLNVNITVLPSGVLSLFDEPFYELVRKLAGPVKAKLLEVQGIRSAYSLIHTEDIFDILKYACKALDEIKRKVCLLLNDNRYIVKPDCKSNMRYFTQLLNLKNQEHLKSSGLRMKSKNKPNDTDNIGSSISQSPAQVLPSIFTIITKARQHKQQVSI</sequence>
<dbReference type="EMBL" id="CAJNYV010001466">
    <property type="protein sequence ID" value="CAF3422980.1"/>
    <property type="molecule type" value="Genomic_DNA"/>
</dbReference>
<evidence type="ECO:0000313" key="2">
    <source>
        <dbReference type="EMBL" id="CAF3024367.1"/>
    </source>
</evidence>
<dbReference type="EMBL" id="CAJNYT010000765">
    <property type="protein sequence ID" value="CAF3370547.1"/>
    <property type="molecule type" value="Genomic_DNA"/>
</dbReference>
<evidence type="ECO:0000313" key="3">
    <source>
        <dbReference type="EMBL" id="CAF3370547.1"/>
    </source>
</evidence>
<dbReference type="Proteomes" id="UP000663833">
    <property type="component" value="Unassembled WGS sequence"/>
</dbReference>
<evidence type="ECO:0000256" key="1">
    <source>
        <dbReference type="SAM" id="MobiDB-lite"/>
    </source>
</evidence>
<comment type="caution">
    <text evidence="5">The sequence shown here is derived from an EMBL/GenBank/DDBJ whole genome shotgun (WGS) entry which is preliminary data.</text>
</comment>
<accession>A0A818D7H5</accession>
<proteinExistence type="predicted"/>
<evidence type="ECO:0000313" key="5">
    <source>
        <dbReference type="EMBL" id="CAF3442355.1"/>
    </source>
</evidence>
<evidence type="ECO:0000313" key="6">
    <source>
        <dbReference type="EMBL" id="CAF4414991.1"/>
    </source>
</evidence>
<dbReference type="Proteomes" id="UP000663848">
    <property type="component" value="Unassembled WGS sequence"/>
</dbReference>
<dbReference type="Proteomes" id="UP000663825">
    <property type="component" value="Unassembled WGS sequence"/>
</dbReference>
<gene>
    <name evidence="3" type="ORF">GRG538_LOCUS7256</name>
    <name evidence="6" type="ORF">HFQ381_LOCUS21121</name>
    <name evidence="4" type="ORF">KIK155_LOCUS10117</name>
    <name evidence="5" type="ORF">LUA448_LOCUS21279</name>
    <name evidence="7" type="ORF">QYT958_LOCUS31880</name>
    <name evidence="2" type="ORF">TIS948_LOCUS2618</name>
</gene>
<evidence type="ECO:0000313" key="8">
    <source>
        <dbReference type="Proteomes" id="UP000663833"/>
    </source>
</evidence>
<dbReference type="AlphaFoldDB" id="A0A818D7H5"/>
<dbReference type="EMBL" id="CAJOBR010020379">
    <property type="protein sequence ID" value="CAF4928946.1"/>
    <property type="molecule type" value="Genomic_DNA"/>
</dbReference>
<dbReference type="OrthoDB" id="9976367at2759"/>
<dbReference type="EMBL" id="CAJNXB010000120">
    <property type="protein sequence ID" value="CAF3024367.1"/>
    <property type="molecule type" value="Genomic_DNA"/>
</dbReference>
<evidence type="ECO:0000313" key="7">
    <source>
        <dbReference type="EMBL" id="CAF4928946.1"/>
    </source>
</evidence>
<reference evidence="5" key="1">
    <citation type="submission" date="2021-02" db="EMBL/GenBank/DDBJ databases">
        <authorList>
            <person name="Nowell W R."/>
        </authorList>
    </citation>
    <scope>NUCLEOTIDE SEQUENCE</scope>
</reference>
<feature type="region of interest" description="Disordered" evidence="1">
    <location>
        <begin position="113"/>
        <end position="134"/>
    </location>
</feature>